<dbReference type="FunCoup" id="A0A3Q7H2W4">
    <property type="interactions" value="101"/>
</dbReference>
<keyword evidence="8 9" id="KW-0339">Growth factor</keyword>
<dbReference type="InParanoid" id="A0A3Q7H2W4"/>
<dbReference type="GO" id="GO:0008083">
    <property type="term" value="F:growth factor activity"/>
    <property type="evidence" value="ECO:0007669"/>
    <property type="project" value="UniProtKB-UniRule"/>
</dbReference>
<evidence type="ECO:0000256" key="5">
    <source>
        <dbReference type="ARBA" id="ARBA00022641"/>
    </source>
</evidence>
<evidence type="ECO:0000256" key="9">
    <source>
        <dbReference type="RuleBase" id="RU368031"/>
    </source>
</evidence>
<keyword evidence="5 9" id="KW-0765">Sulfation</keyword>
<evidence type="ECO:0000256" key="3">
    <source>
        <dbReference type="ARBA" id="ARBA00022473"/>
    </source>
</evidence>
<organism evidence="11">
    <name type="scientific">Solanum lycopersicum</name>
    <name type="common">Tomato</name>
    <name type="synonym">Lycopersicon esculentum</name>
    <dbReference type="NCBI Taxonomy" id="4081"/>
    <lineage>
        <taxon>Eukaryota</taxon>
        <taxon>Viridiplantae</taxon>
        <taxon>Streptophyta</taxon>
        <taxon>Embryophyta</taxon>
        <taxon>Tracheophyta</taxon>
        <taxon>Spermatophyta</taxon>
        <taxon>Magnoliopsida</taxon>
        <taxon>eudicotyledons</taxon>
        <taxon>Gunneridae</taxon>
        <taxon>Pentapetalae</taxon>
        <taxon>asterids</taxon>
        <taxon>lamiids</taxon>
        <taxon>Solanales</taxon>
        <taxon>Solanaceae</taxon>
        <taxon>Solanoideae</taxon>
        <taxon>Solaneae</taxon>
        <taxon>Solanum</taxon>
        <taxon>Solanum subgen. Lycopersicon</taxon>
    </lineage>
</organism>
<evidence type="ECO:0000256" key="7">
    <source>
        <dbReference type="ARBA" id="ARBA00022782"/>
    </source>
</evidence>
<evidence type="ECO:0000256" key="8">
    <source>
        <dbReference type="ARBA" id="ARBA00023030"/>
    </source>
</evidence>
<keyword evidence="10" id="KW-0812">Transmembrane</keyword>
<reference evidence="11" key="2">
    <citation type="submission" date="2019-01" db="UniProtKB">
        <authorList>
            <consortium name="EnsemblPlants"/>
        </authorList>
    </citation>
    <scope>IDENTIFICATION</scope>
    <source>
        <strain evidence="11">cv. Heinz 1706</strain>
    </source>
</reference>
<evidence type="ECO:0000256" key="1">
    <source>
        <dbReference type="ARBA" id="ARBA00004613"/>
    </source>
</evidence>
<dbReference type="Proteomes" id="UP000004994">
    <property type="component" value="Chromosome 6"/>
</dbReference>
<dbReference type="GO" id="GO:0005576">
    <property type="term" value="C:extracellular region"/>
    <property type="evidence" value="ECO:0007669"/>
    <property type="project" value="UniProtKB-SubCell"/>
</dbReference>
<dbReference type="GO" id="GO:0008283">
    <property type="term" value="P:cell population proliferation"/>
    <property type="evidence" value="ECO:0007669"/>
    <property type="project" value="UniProtKB-UniRule"/>
</dbReference>
<keyword evidence="6 9" id="KW-0732">Signal</keyword>
<feature type="transmembrane region" description="Helical" evidence="10">
    <location>
        <begin position="32"/>
        <end position="59"/>
    </location>
</feature>
<evidence type="ECO:0000256" key="4">
    <source>
        <dbReference type="ARBA" id="ARBA00022525"/>
    </source>
</evidence>
<comment type="PTM">
    <text evidence="9">Sulfation is important for activity and for the binding to a putative membrane receptor.</text>
</comment>
<accession>A0A3Q7H2W4</accession>
<comment type="function">
    <text evidence="9">Promotes plant cell differentiation, organogenesis and somatic embryogenesis as well as cell proliferation.</text>
</comment>
<keyword evidence="12" id="KW-1185">Reference proteome</keyword>
<dbReference type="PANTHER" id="PTHR33285:SF22">
    <property type="entry name" value="PHYTOSULFOKINES 6-RELATED"/>
    <property type="match status" value="1"/>
</dbReference>
<comment type="subcellular location">
    <subcellularLocation>
        <location evidence="1 9">Secreted</location>
    </subcellularLocation>
</comment>
<comment type="PTM">
    <text evidence="9">PSK-alpha is produced by endopeptidase digestion. PSK-beta is produced from PSK-alpha by exopeptidase digestion.</text>
</comment>
<dbReference type="AlphaFoldDB" id="A0A3Q7H2W4"/>
<comment type="similarity">
    <text evidence="2 9">Belongs to the phytosulfokine family.</text>
</comment>
<dbReference type="EnsemblPlants" id="Solyc06g074540.3.1">
    <property type="protein sequence ID" value="Solyc06g074540.3.1"/>
    <property type="gene ID" value="Solyc06g074540.3"/>
</dbReference>
<reference evidence="11" key="1">
    <citation type="journal article" date="2012" name="Nature">
        <title>The tomato genome sequence provides insights into fleshy fruit evolution.</title>
        <authorList>
            <consortium name="Tomato Genome Consortium"/>
        </authorList>
    </citation>
    <scope>NUCLEOTIDE SEQUENCE [LARGE SCALE GENOMIC DNA]</scope>
    <source>
        <strain evidence="11">cv. Heinz 1706</strain>
    </source>
</reference>
<keyword evidence="7 9" id="KW-0221">Differentiation</keyword>
<dbReference type="GO" id="GO:0030154">
    <property type="term" value="P:cell differentiation"/>
    <property type="evidence" value="ECO:0007669"/>
    <property type="project" value="UniProtKB-UniRule"/>
</dbReference>
<dbReference type="InterPro" id="IPR009438">
    <property type="entry name" value="Phytosulfokine"/>
</dbReference>
<dbReference type="Pfam" id="PF06404">
    <property type="entry name" value="PSK"/>
    <property type="match status" value="1"/>
</dbReference>
<keyword evidence="4 9" id="KW-0964">Secreted</keyword>
<name>A0A3Q7H2W4_SOLLC</name>
<dbReference type="PaxDb" id="4081-Solyc06g074540.2.1"/>
<evidence type="ECO:0000256" key="2">
    <source>
        <dbReference type="ARBA" id="ARBA00010781"/>
    </source>
</evidence>
<keyword evidence="3 9" id="KW-0217">Developmental protein</keyword>
<evidence type="ECO:0000256" key="10">
    <source>
        <dbReference type="SAM" id="Phobius"/>
    </source>
</evidence>
<dbReference type="PANTHER" id="PTHR33285">
    <property type="entry name" value="PHYTOSULFOKINES 3"/>
    <property type="match status" value="1"/>
</dbReference>
<keyword evidence="10" id="KW-1133">Transmembrane helix</keyword>
<evidence type="ECO:0000313" key="11">
    <source>
        <dbReference type="EnsemblPlants" id="Solyc06g074540.3.1"/>
    </source>
</evidence>
<evidence type="ECO:0000256" key="6">
    <source>
        <dbReference type="ARBA" id="ARBA00022729"/>
    </source>
</evidence>
<dbReference type="Gramene" id="Solyc06g074540.3.1">
    <property type="protein sequence ID" value="Solyc06g074540.3.1"/>
    <property type="gene ID" value="Solyc06g074540.3"/>
</dbReference>
<sequence>MLYIQDTFSFHNPSIFTLYLSLKFSNLKLTKLLLIILMMKQLSISCFLVFLNMFLFVFLSPASSSRYFLSTISEVKEDIKQEKVNLSLHTVDHMETNDSLNKLMGLEECVEEDGECMKRRVVAEAHLDYIYTQSHNHP</sequence>
<evidence type="ECO:0000313" key="12">
    <source>
        <dbReference type="Proteomes" id="UP000004994"/>
    </source>
</evidence>
<protein>
    <recommendedName>
        <fullName evidence="9">Phytosulfokine</fullName>
    </recommendedName>
    <component>
        <recommendedName>
            <fullName evidence="9">Phytosulfokine-alpha</fullName>
            <shortName evidence="9">PSK-alpha</shortName>
            <shortName evidence="9">Phytosulfokine-a</shortName>
        </recommendedName>
    </component>
    <component>
        <recommendedName>
            <fullName evidence="9">Phytosulfokine-beta</fullName>
            <shortName evidence="9">PSK-beta</shortName>
            <shortName evidence="9">Phytosulfokine-b</shortName>
        </recommendedName>
    </component>
</protein>
<dbReference type="OMA" id="DGECMKR"/>
<proteinExistence type="inferred from homology"/>
<keyword evidence="10" id="KW-0472">Membrane</keyword>